<comment type="caution">
    <text evidence="2">The sequence shown here is derived from an EMBL/GenBank/DDBJ whole genome shotgun (WGS) entry which is preliminary data.</text>
</comment>
<feature type="transmembrane region" description="Helical" evidence="1">
    <location>
        <begin position="190"/>
        <end position="211"/>
    </location>
</feature>
<keyword evidence="1" id="KW-0812">Transmembrane</keyword>
<accession>A0A927CUW4</accession>
<keyword evidence="1" id="KW-0472">Membrane</keyword>
<feature type="transmembrane region" description="Helical" evidence="1">
    <location>
        <begin position="50"/>
        <end position="73"/>
    </location>
</feature>
<evidence type="ECO:0000256" key="1">
    <source>
        <dbReference type="SAM" id="Phobius"/>
    </source>
</evidence>
<evidence type="ECO:0000313" key="2">
    <source>
        <dbReference type="EMBL" id="MBD3107172.1"/>
    </source>
</evidence>
<dbReference type="Pfam" id="PF06149">
    <property type="entry name" value="DUF969"/>
    <property type="match status" value="1"/>
</dbReference>
<gene>
    <name evidence="2" type="ORF">IEO70_02165</name>
</gene>
<dbReference type="EMBL" id="JACXSI010000003">
    <property type="protein sequence ID" value="MBD3107172.1"/>
    <property type="molecule type" value="Genomic_DNA"/>
</dbReference>
<protein>
    <submittedName>
        <fullName evidence="2">DUF969 domain-containing protein</fullName>
    </submittedName>
</protein>
<name>A0A927CUW4_9BACI</name>
<sequence length="236" mass="25378">MELLGVLIIIVGFALKLDTIAVVVSAGIATGLVAHMSVADILNTLGEAFVTNRVTCLFMITIPVIGLSERYGLKTKAVMLIKKASNLSTGILLSGYTFIREVTIGMGVTLGGHPQFVRPLVSPMAEGASVAKYGKKVEEKDIEKIKAYSAASDNIGNFFAQNVFMANAGVLLIATTLEGLGYSIDTLQVAKYSIPVAVIAFVLWTAQNILFDRKMKLKYANAEQEQEETTEVRGVK</sequence>
<dbReference type="AlphaFoldDB" id="A0A927CUW4"/>
<keyword evidence="3" id="KW-1185">Reference proteome</keyword>
<dbReference type="Proteomes" id="UP000602076">
    <property type="component" value="Unassembled WGS sequence"/>
</dbReference>
<proteinExistence type="predicted"/>
<reference evidence="2" key="1">
    <citation type="submission" date="2020-09" db="EMBL/GenBank/DDBJ databases">
        <title>Bacillus faecalis sp. nov., a moderately halophilic bacterium isolated from cow faeces.</title>
        <authorList>
            <person name="Jiang L."/>
            <person name="Lee J."/>
        </authorList>
    </citation>
    <scope>NUCLEOTIDE SEQUENCE</scope>
    <source>
        <strain evidence="2">AGMB 02131</strain>
    </source>
</reference>
<organism evidence="2 3">
    <name type="scientific">Peribacillus faecalis</name>
    <dbReference type="NCBI Taxonomy" id="2772559"/>
    <lineage>
        <taxon>Bacteria</taxon>
        <taxon>Bacillati</taxon>
        <taxon>Bacillota</taxon>
        <taxon>Bacilli</taxon>
        <taxon>Bacillales</taxon>
        <taxon>Bacillaceae</taxon>
        <taxon>Peribacillus</taxon>
    </lineage>
</organism>
<evidence type="ECO:0000313" key="3">
    <source>
        <dbReference type="Proteomes" id="UP000602076"/>
    </source>
</evidence>
<dbReference type="RefSeq" id="WP_190996720.1">
    <property type="nucleotide sequence ID" value="NZ_JACXSI010000003.1"/>
</dbReference>
<keyword evidence="1" id="KW-1133">Transmembrane helix</keyword>
<feature type="transmembrane region" description="Helical" evidence="1">
    <location>
        <begin position="164"/>
        <end position="184"/>
    </location>
</feature>
<dbReference type="InterPro" id="IPR010374">
    <property type="entry name" value="DUF969"/>
</dbReference>